<proteinExistence type="predicted"/>
<gene>
    <name evidence="2" type="ORF">KS407_15175</name>
</gene>
<protein>
    <submittedName>
        <fullName evidence="2">ThuA domain-containing protein</fullName>
    </submittedName>
</protein>
<accession>A0ABS6JZX1</accession>
<keyword evidence="3" id="KW-1185">Reference proteome</keyword>
<evidence type="ECO:0000313" key="3">
    <source>
        <dbReference type="Proteomes" id="UP000790580"/>
    </source>
</evidence>
<dbReference type="SUPFAM" id="SSF52317">
    <property type="entry name" value="Class I glutamine amidotransferase-like"/>
    <property type="match status" value="1"/>
</dbReference>
<evidence type="ECO:0000313" key="2">
    <source>
        <dbReference type="EMBL" id="MBU9722757.1"/>
    </source>
</evidence>
<name>A0ABS6JZX1_9BACI</name>
<organism evidence="2 3">
    <name type="scientific">Evansella alkalicola</name>
    <dbReference type="NCBI Taxonomy" id="745819"/>
    <lineage>
        <taxon>Bacteria</taxon>
        <taxon>Bacillati</taxon>
        <taxon>Bacillota</taxon>
        <taxon>Bacilli</taxon>
        <taxon>Bacillales</taxon>
        <taxon>Bacillaceae</taxon>
        <taxon>Evansella</taxon>
    </lineage>
</organism>
<dbReference type="Proteomes" id="UP000790580">
    <property type="component" value="Unassembled WGS sequence"/>
</dbReference>
<dbReference type="Gene3D" id="3.40.50.880">
    <property type="match status" value="1"/>
</dbReference>
<dbReference type="InterPro" id="IPR029010">
    <property type="entry name" value="ThuA-like"/>
</dbReference>
<sequence length="213" mass="24098">MVKIVALLGDFYHDEDAYKVGLEAAIDRLPNKEDVELRYITTDEVGAALAEKPDLFVNGKMDPQKPEEEDVQAWLTDDLDKTIVAYVENGGSVLSWHSGMAGYDPECRYIKMCRGYFDYHPPGLQDVTYMLKEDEKTGPNTFPLKDEQYFVHCDVNATEVYLWSTGVDGDSLAGWKHSFGRGKVCCFTPAHTEEAMLDKNVSELLAEKIQWLL</sequence>
<feature type="domain" description="ThuA-like" evidence="1">
    <location>
        <begin position="73"/>
        <end position="211"/>
    </location>
</feature>
<dbReference type="RefSeq" id="WP_088076965.1">
    <property type="nucleotide sequence ID" value="NZ_JAHQCR010000059.1"/>
</dbReference>
<reference evidence="2 3" key="1">
    <citation type="submission" date="2021-06" db="EMBL/GenBank/DDBJ databases">
        <title>Bacillus sp. RD4P76, an endophyte from a halophyte.</title>
        <authorList>
            <person name="Sun J.-Q."/>
        </authorList>
    </citation>
    <scope>NUCLEOTIDE SEQUENCE [LARGE SCALE GENOMIC DNA]</scope>
    <source>
        <strain evidence="2 3">JCM 17098</strain>
    </source>
</reference>
<comment type="caution">
    <text evidence="2">The sequence shown here is derived from an EMBL/GenBank/DDBJ whole genome shotgun (WGS) entry which is preliminary data.</text>
</comment>
<evidence type="ECO:0000259" key="1">
    <source>
        <dbReference type="Pfam" id="PF06283"/>
    </source>
</evidence>
<dbReference type="EMBL" id="JAHQCR010000059">
    <property type="protein sequence ID" value="MBU9722757.1"/>
    <property type="molecule type" value="Genomic_DNA"/>
</dbReference>
<dbReference type="InterPro" id="IPR029062">
    <property type="entry name" value="Class_I_gatase-like"/>
</dbReference>
<dbReference type="Pfam" id="PF06283">
    <property type="entry name" value="ThuA"/>
    <property type="match status" value="1"/>
</dbReference>